<reference evidence="3 4" key="2">
    <citation type="journal article" date="2013" name="IMA Fungus">
        <title>IMA Genome-F 1: Ceratocystis fimbriata: Draft nuclear genome sequence for the plant pathogen, Ceratocystis fimbriata.</title>
        <authorList>
            <person name="Wilken P.M."/>
            <person name="Steenkamp E.T."/>
            <person name="Wingfield M.J."/>
            <person name="de Beer Z.W."/>
            <person name="Wingfield B.D."/>
        </authorList>
    </citation>
    <scope>NUCLEOTIDE SEQUENCE [LARGE SCALE GENOMIC DNA]</scope>
    <source>
        <strain evidence="3 4">CBS 114723</strain>
    </source>
</reference>
<dbReference type="Gene3D" id="1.10.287.1490">
    <property type="match status" value="1"/>
</dbReference>
<dbReference type="STRING" id="1035309.A0A2C5X1D2"/>
<feature type="compositionally biased region" description="Polar residues" evidence="2">
    <location>
        <begin position="49"/>
        <end position="60"/>
    </location>
</feature>
<dbReference type="AlphaFoldDB" id="A0A2C5X1D2"/>
<evidence type="ECO:0000256" key="2">
    <source>
        <dbReference type="SAM" id="MobiDB-lite"/>
    </source>
</evidence>
<comment type="caution">
    <text evidence="3">The sequence shown here is derived from an EMBL/GenBank/DDBJ whole genome shotgun (WGS) entry which is preliminary data.</text>
</comment>
<dbReference type="OrthoDB" id="4088568at2759"/>
<feature type="region of interest" description="Disordered" evidence="2">
    <location>
        <begin position="1"/>
        <end position="64"/>
    </location>
</feature>
<feature type="compositionally biased region" description="Basic residues" evidence="2">
    <location>
        <begin position="405"/>
        <end position="414"/>
    </location>
</feature>
<feature type="compositionally biased region" description="Low complexity" evidence="2">
    <location>
        <begin position="1"/>
        <end position="48"/>
    </location>
</feature>
<feature type="region of interest" description="Disordered" evidence="2">
    <location>
        <begin position="472"/>
        <end position="533"/>
    </location>
</feature>
<reference evidence="3 4" key="1">
    <citation type="journal article" date="2013" name="Fungal Biol.">
        <title>Analysis of microsatellite markers in the genome of the plant pathogen Ceratocystis fimbriata.</title>
        <authorList>
            <person name="Simpson M.C."/>
            <person name="Wilken P.M."/>
            <person name="Coetzee M.P."/>
            <person name="Wingfield M.J."/>
            <person name="Wingfield B.D."/>
        </authorList>
    </citation>
    <scope>NUCLEOTIDE SEQUENCE [LARGE SCALE GENOMIC DNA]</scope>
    <source>
        <strain evidence="3 4">CBS 114723</strain>
    </source>
</reference>
<feature type="coiled-coil region" evidence="1">
    <location>
        <begin position="116"/>
        <end position="265"/>
    </location>
</feature>
<keyword evidence="4" id="KW-1185">Reference proteome</keyword>
<evidence type="ECO:0000256" key="1">
    <source>
        <dbReference type="SAM" id="Coils"/>
    </source>
</evidence>
<feature type="compositionally biased region" description="Polar residues" evidence="2">
    <location>
        <begin position="372"/>
        <end position="384"/>
    </location>
</feature>
<protein>
    <submittedName>
        <fullName evidence="3">Uncharacterized protein</fullName>
    </submittedName>
</protein>
<feature type="region of interest" description="Disordered" evidence="2">
    <location>
        <begin position="438"/>
        <end position="459"/>
    </location>
</feature>
<feature type="compositionally biased region" description="Polar residues" evidence="2">
    <location>
        <begin position="438"/>
        <end position="448"/>
    </location>
</feature>
<proteinExistence type="predicted"/>
<evidence type="ECO:0000313" key="3">
    <source>
        <dbReference type="EMBL" id="PHH51684.1"/>
    </source>
</evidence>
<dbReference type="Proteomes" id="UP000222788">
    <property type="component" value="Unassembled WGS sequence"/>
</dbReference>
<feature type="region of interest" description="Disordered" evidence="2">
    <location>
        <begin position="353"/>
        <end position="423"/>
    </location>
</feature>
<keyword evidence="1" id="KW-0175">Coiled coil</keyword>
<name>A0A2C5X1D2_9PEZI</name>
<dbReference type="EMBL" id="APWK03000088">
    <property type="protein sequence ID" value="PHH51684.1"/>
    <property type="molecule type" value="Genomic_DNA"/>
</dbReference>
<accession>A0A2C5X1D2</accession>
<evidence type="ECO:0000313" key="4">
    <source>
        <dbReference type="Proteomes" id="UP000222788"/>
    </source>
</evidence>
<gene>
    <name evidence="3" type="ORF">CFIMG_004725RA</name>
</gene>
<feature type="compositionally biased region" description="Low complexity" evidence="2">
    <location>
        <begin position="494"/>
        <end position="509"/>
    </location>
</feature>
<sequence>MSTHNRPVSTTPSRASSTASRTRLDSSPSPLSSSRGSSPSIASSARTPTHMNQPSTLSNRTDTDISDTPPVLRCCCGLIECKFLKNNCAILQNVENDMRAAAALGQALLHRHETYMADAERDRLKLVARIEELQNDKIELEACNEKTQKENQGLMNQIDMLNTSVQDADMRIMQLEANLLSSEQTVRRLENATARAADMERQIAVLENEQDTLRHTVSKTEAESRDTMQRWRRAERSIIILQEQMDRMEQEGKEERERHAEIIKRIERQREVERGLNTAAGRLKGAAAAKSLVSTAEDIVGENPGNTVVSHFVRDLLADNAHLQLGMTELRELLINSHDEIQALREQLLSHQPLQQPSTPSVVTPFPESDESVTSPTESQSSDRGPSKQVHVHHHYHVAATSKRTATKSRKKRNSLVPGSYNPPAFATVGSVTCLPLTTPSHSPNPSISLGDGDAQTTESFNCIPDAAVRESRKRDSINTAASTRRDSIFSERPSIYSPTSIPSSPTSSRRVSMLSAYPADDNEVTSPSSRKHRKRISDISAHFAVPNHAAGIHAIAEEDDGRISKGIQRRVTSLSIAEELAGLDDEAEFEFCEDDDDGDDDKTQDVVPPLRSLRRHVSHESIMSLSGGLDIHTLKARPSQLTLRPLGTASAVITDVVAQSTISFQSGSDIRSSLAGFVAGDSGVTVKVTADDSSDVTSVNSSSISNVGNSETKPGSVVRGWSKWVPWAGYSSTASAASTNASAATSVSTSFSSTSTLASDSAALATPKQTPIKRANTSVGEIQQPGSSLPFFRNSGVNQPGPLPRYWVSGRGRGRGTAAQALVDSLKNNV</sequence>
<organism evidence="3 4">
    <name type="scientific">Ceratocystis fimbriata CBS 114723</name>
    <dbReference type="NCBI Taxonomy" id="1035309"/>
    <lineage>
        <taxon>Eukaryota</taxon>
        <taxon>Fungi</taxon>
        <taxon>Dikarya</taxon>
        <taxon>Ascomycota</taxon>
        <taxon>Pezizomycotina</taxon>
        <taxon>Sordariomycetes</taxon>
        <taxon>Hypocreomycetidae</taxon>
        <taxon>Microascales</taxon>
        <taxon>Ceratocystidaceae</taxon>
        <taxon>Ceratocystis</taxon>
    </lineage>
</organism>